<gene>
    <name evidence="1" type="ORF">NDM98_21925</name>
</gene>
<accession>A0ABT0XPS9</accession>
<organism evidence="1 2">
    <name type="scientific">Alkalicoccobacillus plakortidis</name>
    <dbReference type="NCBI Taxonomy" id="444060"/>
    <lineage>
        <taxon>Bacteria</taxon>
        <taxon>Bacillati</taxon>
        <taxon>Bacillota</taxon>
        <taxon>Bacilli</taxon>
        <taxon>Bacillales</taxon>
        <taxon>Bacillaceae</taxon>
        <taxon>Alkalicoccobacillus</taxon>
    </lineage>
</organism>
<keyword evidence="2" id="KW-1185">Reference proteome</keyword>
<evidence type="ECO:0000313" key="2">
    <source>
        <dbReference type="Proteomes" id="UP001203665"/>
    </source>
</evidence>
<dbReference type="Proteomes" id="UP001203665">
    <property type="component" value="Unassembled WGS sequence"/>
</dbReference>
<dbReference type="EMBL" id="JAMQJY010000006">
    <property type="protein sequence ID" value="MCM2677812.1"/>
    <property type="molecule type" value="Genomic_DNA"/>
</dbReference>
<dbReference type="RefSeq" id="WP_251611610.1">
    <property type="nucleotide sequence ID" value="NZ_JAMQJY010000006.1"/>
</dbReference>
<comment type="caution">
    <text evidence="1">The sequence shown here is derived from an EMBL/GenBank/DDBJ whole genome shotgun (WGS) entry which is preliminary data.</text>
</comment>
<name>A0ABT0XPS9_9BACI</name>
<sequence>MQLTDWLLEHAEPLKPIVDLVIFTNPSVVIKSNHNNNQMLSRVTISEHLPEKLEQLQASYSVEKLTKMT</sequence>
<reference evidence="1" key="1">
    <citation type="submission" date="2022-06" db="EMBL/GenBank/DDBJ databases">
        <title>Alkalicoccobacillus porphyridii sp. nov., isolated from a marine red alga, Porphyridium purpureum and reclassification of Shouchella plakortidis and Shouchella gibsonii as Alkalicoccobacillus plakortidis comb. nov. and Alkalicoccobacillus gibsonii comb. nov.</title>
        <authorList>
            <person name="Kim K.H."/>
            <person name="Lee J.K."/>
            <person name="Han D.M."/>
            <person name="Baek J.H."/>
            <person name="Jeon C.O."/>
        </authorList>
    </citation>
    <scope>NUCLEOTIDE SEQUENCE</scope>
    <source>
        <strain evidence="1">DSM 19153</strain>
    </source>
</reference>
<proteinExistence type="predicted"/>
<protein>
    <submittedName>
        <fullName evidence="1">Uncharacterized protein</fullName>
    </submittedName>
</protein>
<evidence type="ECO:0000313" key="1">
    <source>
        <dbReference type="EMBL" id="MCM2677812.1"/>
    </source>
</evidence>